<keyword evidence="1" id="KW-1133">Transmembrane helix</keyword>
<protein>
    <submittedName>
        <fullName evidence="2">Uncharacterized protein</fullName>
    </submittedName>
</protein>
<dbReference type="InterPro" id="IPR036770">
    <property type="entry name" value="Ankyrin_rpt-contain_sf"/>
</dbReference>
<evidence type="ECO:0000313" key="3">
    <source>
        <dbReference type="Proteomes" id="UP000747399"/>
    </source>
</evidence>
<comment type="caution">
    <text evidence="2">The sequence shown here is derived from an EMBL/GenBank/DDBJ whole genome shotgun (WGS) entry which is preliminary data.</text>
</comment>
<accession>A0A8J4BK37</accession>
<proteinExistence type="predicted"/>
<dbReference type="Proteomes" id="UP000747399">
    <property type="component" value="Unassembled WGS sequence"/>
</dbReference>
<sequence length="1149" mass="122179">MRKVSWNTLLNRKRLLLKIPSFQLSCWTSEPGMKAFKQVLKVAQDFVLRHLRLTTCTTCPTYAMVSVASKLNLQAFMALAWALAAGLPVLFRQYLPDAVVCVWALITAALPVFSYLGVFVKPKGGVQQIMHDLVADAAPAADDCTTKRQSNVTMHGRACYLVANASPGSTSPTAPPHQAQSTAAVDSIYIGPHSVASPLCTLSAAAAHSAETSRAGSAADSGQLTSAPQAVVESVRSIADLRGSYMRYHSPYASSARVNAAIGSSAGAGAGAGRIRFQIKIPHMDPRDLRPDLVFAVGESLRVHDSGLQLVGAYVRRGCVELTLDLLDYGTALGRDGVSTACSNLAHDEIELAALVLSALRMRPQPAPAVAPLAVADSGQQQQQQPDDDDILVQRVGACWSMGWDADAQRWQARSTHGAVGTRDCVDGMVVSMSAPVAVQAATQLAPGAAATGCGALRVEVDLRMETRVDMADIHMDPTVLTVIAKANGRTVTAQVLSGPWRSIGATDVTLVSPLLPPLSSSVMELEFDLAHLAAGRSEASPGVVVRLELWYGARILDITSLACLVDESAVSELLAVQRDLAAAGRLDAEDEAYTSPEQQMVEMQHLLGDLCVWLDFAAMSPTPEIVGLSDMTALAPAPPSIIPPAAQLSPQDPLDMSTQVAALLRSPALQQPMLEAGRHLLQYFVCQGHTALARAVYTDLAPRAAAAGMSLDKYGEHLPLLHRAVRSDRREMVEMVLTWLCGPDSATTPGVAVWGNCSPSGITPLHLLAVDARCGGADIKAAVHDSPDLMAASRESIALLRWILTTWPAAVTVWNTARDVRGNTPAMLWAALGGQDVQVQTAAAVLAGQVLNAGACASELGSAANNDAAPNALNTGHLSGGDVAFQPGHVSAKTPRNATGSSACCQGAPKAAAAAADVAHLLQSGSVRPPRLTELLQLSLRGFPRRSLEREYVDYVTHSTAPSTLIWLVIMVLTHYTAFSKSPNMEEGRQALLGGSAYLVSLSLMVLAPRVYTKRRESLMLTCMLGRTLCRLLMTVLPDVLHMSDAVQKYIRYGVDVLLDGFMEGTFERTRVPQAFTARLLLEWPIMAAFLQVLGVRSTYGAALLRAAAVSGAGAFMSAVTDMRARAMFLRERQAHISITAAEKQKTQ</sequence>
<feature type="transmembrane region" description="Helical" evidence="1">
    <location>
        <begin position="71"/>
        <end position="91"/>
    </location>
</feature>
<reference evidence="2" key="1">
    <citation type="journal article" date="2021" name="Proc. Natl. Acad. Sci. U.S.A.">
        <title>Three genomes in the algal genus Volvox reveal the fate of a haploid sex-determining region after a transition to homothallism.</title>
        <authorList>
            <person name="Yamamoto K."/>
            <person name="Hamaji T."/>
            <person name="Kawai-Toyooka H."/>
            <person name="Matsuzaki R."/>
            <person name="Takahashi F."/>
            <person name="Nishimura Y."/>
            <person name="Kawachi M."/>
            <person name="Noguchi H."/>
            <person name="Minakuchi Y."/>
            <person name="Umen J.G."/>
            <person name="Toyoda A."/>
            <person name="Nozaki H."/>
        </authorList>
    </citation>
    <scope>NUCLEOTIDE SEQUENCE</scope>
    <source>
        <strain evidence="2">NIES-3780</strain>
    </source>
</reference>
<dbReference type="EMBL" id="BNCO01000039">
    <property type="protein sequence ID" value="GIL60355.1"/>
    <property type="molecule type" value="Genomic_DNA"/>
</dbReference>
<keyword evidence="1" id="KW-0812">Transmembrane</keyword>
<dbReference type="Gene3D" id="1.25.40.20">
    <property type="entry name" value="Ankyrin repeat-containing domain"/>
    <property type="match status" value="1"/>
</dbReference>
<evidence type="ECO:0000256" key="1">
    <source>
        <dbReference type="SAM" id="Phobius"/>
    </source>
</evidence>
<feature type="transmembrane region" description="Helical" evidence="1">
    <location>
        <begin position="97"/>
        <end position="120"/>
    </location>
</feature>
<keyword evidence="1" id="KW-0472">Membrane</keyword>
<organism evidence="2 3">
    <name type="scientific">Volvox africanus</name>
    <dbReference type="NCBI Taxonomy" id="51714"/>
    <lineage>
        <taxon>Eukaryota</taxon>
        <taxon>Viridiplantae</taxon>
        <taxon>Chlorophyta</taxon>
        <taxon>core chlorophytes</taxon>
        <taxon>Chlorophyceae</taxon>
        <taxon>CS clade</taxon>
        <taxon>Chlamydomonadales</taxon>
        <taxon>Volvocaceae</taxon>
        <taxon>Volvox</taxon>
    </lineage>
</organism>
<dbReference type="AlphaFoldDB" id="A0A8J4BK37"/>
<gene>
    <name evidence="2" type="ORF">Vafri_14970</name>
</gene>
<evidence type="ECO:0000313" key="2">
    <source>
        <dbReference type="EMBL" id="GIL60355.1"/>
    </source>
</evidence>
<name>A0A8J4BK37_9CHLO</name>
<keyword evidence="3" id="KW-1185">Reference proteome</keyword>